<feature type="binding site" evidence="6">
    <location>
        <position position="228"/>
    </location>
    <ligand>
        <name>FAD</name>
        <dbReference type="ChEBI" id="CHEBI:57692"/>
    </ligand>
</feature>
<evidence type="ECO:0000256" key="1">
    <source>
        <dbReference type="ARBA" id="ARBA00001974"/>
    </source>
</evidence>
<dbReference type="Gene3D" id="3.30.560.10">
    <property type="entry name" value="Glucose Oxidase, domain 3"/>
    <property type="match status" value="1"/>
</dbReference>
<dbReference type="RefSeq" id="XP_008084394.1">
    <property type="nucleotide sequence ID" value="XM_008086203.1"/>
</dbReference>
<dbReference type="PANTHER" id="PTHR11552:SF147">
    <property type="entry name" value="CHOLINE DEHYDROGENASE, MITOCHONDRIAL"/>
    <property type="match status" value="1"/>
</dbReference>
<feature type="active site" description="Proton donor" evidence="5">
    <location>
        <position position="514"/>
    </location>
</feature>
<proteinExistence type="inferred from homology"/>
<dbReference type="Pfam" id="PF05199">
    <property type="entry name" value="GMC_oxred_C"/>
    <property type="match status" value="1"/>
</dbReference>
<dbReference type="HOGENOM" id="CLU_002865_7_2_1"/>
<reference evidence="8 9" key="1">
    <citation type="journal article" date="2013" name="BMC Genomics">
        <title>Genomics-driven discovery of the pneumocandin biosynthetic gene cluster in the fungus Glarea lozoyensis.</title>
        <authorList>
            <person name="Chen L."/>
            <person name="Yue Q."/>
            <person name="Zhang X."/>
            <person name="Xiang M."/>
            <person name="Wang C."/>
            <person name="Li S."/>
            <person name="Che Y."/>
            <person name="Ortiz-Lopez F.J."/>
            <person name="Bills G.F."/>
            <person name="Liu X."/>
            <person name="An Z."/>
        </authorList>
    </citation>
    <scope>NUCLEOTIDE SEQUENCE [LARGE SCALE GENOMIC DNA]</scope>
    <source>
        <strain evidence="9">ATCC 20868 / MF5171</strain>
    </source>
</reference>
<feature type="active site" description="Proton acceptor" evidence="5">
    <location>
        <position position="558"/>
    </location>
</feature>
<protein>
    <submittedName>
        <fullName evidence="8">FAD/NAD(P)-binding protein</fullName>
    </submittedName>
</protein>
<evidence type="ECO:0000313" key="8">
    <source>
        <dbReference type="EMBL" id="EPE28486.1"/>
    </source>
</evidence>
<dbReference type="GeneID" id="19468654"/>
<dbReference type="EMBL" id="KE145368">
    <property type="protein sequence ID" value="EPE28486.1"/>
    <property type="molecule type" value="Genomic_DNA"/>
</dbReference>
<organism evidence="8 9">
    <name type="scientific">Glarea lozoyensis (strain ATCC 20868 / MF5171)</name>
    <dbReference type="NCBI Taxonomy" id="1116229"/>
    <lineage>
        <taxon>Eukaryota</taxon>
        <taxon>Fungi</taxon>
        <taxon>Dikarya</taxon>
        <taxon>Ascomycota</taxon>
        <taxon>Pezizomycotina</taxon>
        <taxon>Leotiomycetes</taxon>
        <taxon>Helotiales</taxon>
        <taxon>Helotiaceae</taxon>
        <taxon>Glarea</taxon>
    </lineage>
</organism>
<dbReference type="GO" id="GO:0050660">
    <property type="term" value="F:flavin adenine dinucleotide binding"/>
    <property type="evidence" value="ECO:0007669"/>
    <property type="project" value="InterPro"/>
</dbReference>
<dbReference type="SUPFAM" id="SSF51905">
    <property type="entry name" value="FAD/NAD(P)-binding domain"/>
    <property type="match status" value="1"/>
</dbReference>
<dbReference type="PIRSF" id="PIRSF000137">
    <property type="entry name" value="Alcohol_oxidase"/>
    <property type="match status" value="1"/>
</dbReference>
<evidence type="ECO:0000256" key="3">
    <source>
        <dbReference type="ARBA" id="ARBA00022630"/>
    </source>
</evidence>
<dbReference type="PANTHER" id="PTHR11552">
    <property type="entry name" value="GLUCOSE-METHANOL-CHOLINE GMC OXIDOREDUCTASE"/>
    <property type="match status" value="1"/>
</dbReference>
<evidence type="ECO:0000313" key="9">
    <source>
        <dbReference type="Proteomes" id="UP000016922"/>
    </source>
</evidence>
<name>S3D909_GLAL2</name>
<evidence type="ECO:0000256" key="5">
    <source>
        <dbReference type="PIRSR" id="PIRSR000137-1"/>
    </source>
</evidence>
<dbReference type="AlphaFoldDB" id="S3D909"/>
<dbReference type="eggNOG" id="KOG1238">
    <property type="taxonomic scope" value="Eukaryota"/>
</dbReference>
<dbReference type="InterPro" id="IPR000172">
    <property type="entry name" value="GMC_OxRdtase_N"/>
</dbReference>
<dbReference type="Pfam" id="PF00732">
    <property type="entry name" value="GMC_oxred_N"/>
    <property type="match status" value="1"/>
</dbReference>
<dbReference type="PROSITE" id="PS00624">
    <property type="entry name" value="GMC_OXRED_2"/>
    <property type="match status" value="1"/>
</dbReference>
<gene>
    <name evidence="8" type="ORF">GLAREA_09607</name>
</gene>
<dbReference type="InterPro" id="IPR012132">
    <property type="entry name" value="GMC_OxRdtase"/>
</dbReference>
<dbReference type="KEGG" id="glz:GLAREA_09607"/>
<accession>S3D909</accession>
<comment type="cofactor">
    <cofactor evidence="1 6">
        <name>FAD</name>
        <dbReference type="ChEBI" id="CHEBI:57692"/>
    </cofactor>
</comment>
<evidence type="ECO:0000256" key="6">
    <source>
        <dbReference type="PIRSR" id="PIRSR000137-2"/>
    </source>
</evidence>
<dbReference type="GO" id="GO:0016614">
    <property type="term" value="F:oxidoreductase activity, acting on CH-OH group of donors"/>
    <property type="evidence" value="ECO:0007669"/>
    <property type="project" value="InterPro"/>
</dbReference>
<evidence type="ECO:0000256" key="2">
    <source>
        <dbReference type="ARBA" id="ARBA00010790"/>
    </source>
</evidence>
<keyword evidence="9" id="KW-1185">Reference proteome</keyword>
<sequence length="612" mass="67266">MTTSINTDPQDTVYDYIVCGGGTAGAVLAARLAEDENNSVLVIEAGQHNSLLENTIMVGGWSQNFDTEADWNITTEPSPGANGRQVKVSRGKFLGGSSGVNGTLCIRGTKQDYDDWNQPGWSGDEVFGYMKKAENFHDKKWFDADKEAHGYDGLLDIEPHDLVPISNMILESMQDQGLALQPDMFTSGNNPHGCGHAPRTHYKGDRTTSANYFRNKGPNLAIKTDTIVDKVFLEGEAENLKAVAVKIIEKDGSSKELKAKKEIIISGGAYCSPTILMRSGLGPKSELEKHGIDCKIDLPGVGQNLMDHLIVFIFYQTTKPNITNDHLLYKPDALGEAYRQWKEEKQGPLSTFPFGAFAYARLDERLKSEPLWKNAPRKEGCDPMGLKPNQPNIEFFSTECYGGPKQFDQYPDGEKTHAFSLIAELFSPKSRGSVTLKSADPKDNPVVDHNYLSDELDVLVLSEACKFANEIITMGKGTKDIVEGSWPKDLTHHTHTKREDWVPYVKDNATTCYHPGGTCKMGPADDPMAVLDHELRVRGVKGLRVADTSIMPLLNQGHTQMPAYAIGEKAADLIRGKFLKLASVDSANIKMHEASAITGREEVNGNGTVVLN</sequence>
<dbReference type="SUPFAM" id="SSF54373">
    <property type="entry name" value="FAD-linked reductases, C-terminal domain"/>
    <property type="match status" value="1"/>
</dbReference>
<evidence type="ECO:0000256" key="4">
    <source>
        <dbReference type="ARBA" id="ARBA00022827"/>
    </source>
</evidence>
<comment type="similarity">
    <text evidence="2">Belongs to the GMC oxidoreductase family.</text>
</comment>
<dbReference type="Gene3D" id="3.50.50.60">
    <property type="entry name" value="FAD/NAD(P)-binding domain"/>
    <property type="match status" value="1"/>
</dbReference>
<feature type="domain" description="Glucose-methanol-choline oxidoreductase N-terminal" evidence="7">
    <location>
        <begin position="268"/>
        <end position="282"/>
    </location>
</feature>
<evidence type="ECO:0000259" key="7">
    <source>
        <dbReference type="PROSITE" id="PS00624"/>
    </source>
</evidence>
<dbReference type="InterPro" id="IPR007867">
    <property type="entry name" value="GMC_OxRtase_C"/>
</dbReference>
<keyword evidence="3" id="KW-0285">Flavoprotein</keyword>
<dbReference type="Proteomes" id="UP000016922">
    <property type="component" value="Unassembled WGS sequence"/>
</dbReference>
<keyword evidence="4 6" id="KW-0274">FAD</keyword>
<dbReference type="OMA" id="NYPWIHI"/>
<dbReference type="InterPro" id="IPR036188">
    <property type="entry name" value="FAD/NAD-bd_sf"/>
</dbReference>
<dbReference type="OrthoDB" id="269227at2759"/>